<accession>A0A1R3VE86</accession>
<organism evidence="1 2">
    <name type="scientific">Mesorhizobium prunaredense</name>
    <dbReference type="NCBI Taxonomy" id="1631249"/>
    <lineage>
        <taxon>Bacteria</taxon>
        <taxon>Pseudomonadati</taxon>
        <taxon>Pseudomonadota</taxon>
        <taxon>Alphaproteobacteria</taxon>
        <taxon>Hyphomicrobiales</taxon>
        <taxon>Phyllobacteriaceae</taxon>
        <taxon>Mesorhizobium</taxon>
    </lineage>
</organism>
<dbReference type="Proteomes" id="UP000188388">
    <property type="component" value="Unassembled WGS sequence"/>
</dbReference>
<dbReference type="SUPFAM" id="SSF51126">
    <property type="entry name" value="Pectin lyase-like"/>
    <property type="match status" value="1"/>
</dbReference>
<name>A0A1R3VE86_9HYPH</name>
<keyword evidence="2" id="KW-1185">Reference proteome</keyword>
<evidence type="ECO:0008006" key="3">
    <source>
        <dbReference type="Google" id="ProtNLM"/>
    </source>
</evidence>
<dbReference type="Gene3D" id="2.160.20.10">
    <property type="entry name" value="Single-stranded right-handed beta-helix, Pectin lyase-like"/>
    <property type="match status" value="1"/>
</dbReference>
<proteinExistence type="predicted"/>
<dbReference type="RefSeq" id="WP_143744673.1">
    <property type="nucleotide sequence ID" value="NZ_FTPD01000045.1"/>
</dbReference>
<dbReference type="PROSITE" id="PS51318">
    <property type="entry name" value="TAT"/>
    <property type="match status" value="1"/>
</dbReference>
<dbReference type="AlphaFoldDB" id="A0A1R3VE86"/>
<dbReference type="STRING" id="1631249.BQ8794_50235"/>
<dbReference type="InterPro" id="IPR012334">
    <property type="entry name" value="Pectin_lyas_fold"/>
</dbReference>
<dbReference type="InterPro" id="IPR011050">
    <property type="entry name" value="Pectin_lyase_fold/virulence"/>
</dbReference>
<evidence type="ECO:0000313" key="1">
    <source>
        <dbReference type="EMBL" id="SIT58133.1"/>
    </source>
</evidence>
<protein>
    <recommendedName>
        <fullName evidence="3">Pectate lyase superfamily protein domain-containing protein</fullName>
    </recommendedName>
</protein>
<reference evidence="2" key="1">
    <citation type="submission" date="2017-01" db="EMBL/GenBank/DDBJ databases">
        <authorList>
            <person name="Brunel B."/>
        </authorList>
    </citation>
    <scope>NUCLEOTIDE SEQUENCE [LARGE SCALE GENOMIC DNA]</scope>
</reference>
<evidence type="ECO:0000313" key="2">
    <source>
        <dbReference type="Proteomes" id="UP000188388"/>
    </source>
</evidence>
<gene>
    <name evidence="1" type="ORF">BQ8794_50235</name>
</gene>
<sequence length="451" mass="48258">MLKTPTTNRRLFLKTGAIAAFATGERIDGLSGASAAPVASGSGTVLPVSREVMKAIPILLAANAGTLILVEDATRRYNSCGIFHWTASDLSAMVSLDPSEGVYIASNASSDGSSGAWVRQFNGPVRGEWWRVVGDNTADDTPAIQAMIDFCLQRNDPVAALPPGRFKTTDTLHLGWGDTFRTIVLEGAYGSYAGTHAGSSIWPTRYDRPCINIAGGRRSGLRTLSIIGPAKAFVANLVSGSGKPYQYPASAASWNDVSNAPDGMALRAPFAGVTIDAYAEARPATHYPAVTYPAWTGLTGQYNKNAYTSEPFIHECRIEGFAVQIALGINTNAQGDFLSVIGCEINYGVIGISVNNTQSRNVHIERVNYTHLWTFLDNGSFGDGTGTLGGDVVDISGSHSYQTFNIPSNAYSQAITFRHIYSEAQVRIGLFGGGRRSGKPSQTREREILVW</sequence>
<dbReference type="InterPro" id="IPR006311">
    <property type="entry name" value="TAT_signal"/>
</dbReference>
<dbReference type="EMBL" id="FTPD01000045">
    <property type="protein sequence ID" value="SIT58133.1"/>
    <property type="molecule type" value="Genomic_DNA"/>
</dbReference>